<feature type="compositionally biased region" description="Basic and acidic residues" evidence="1">
    <location>
        <begin position="122"/>
        <end position="133"/>
    </location>
</feature>
<reference evidence="2 3" key="1">
    <citation type="submission" date="2020-05" db="EMBL/GenBank/DDBJ databases">
        <authorList>
            <person name="Campoy J."/>
            <person name="Schneeberger K."/>
            <person name="Spophaly S."/>
        </authorList>
    </citation>
    <scope>NUCLEOTIDE SEQUENCE [LARGE SCALE GENOMIC DNA]</scope>
    <source>
        <strain evidence="2">PruArmRojPasFocal</strain>
    </source>
</reference>
<evidence type="ECO:0000256" key="1">
    <source>
        <dbReference type="SAM" id="MobiDB-lite"/>
    </source>
</evidence>
<name>A0A6J5UPS3_PRUAR</name>
<evidence type="ECO:0000313" key="2">
    <source>
        <dbReference type="EMBL" id="CAB4278091.1"/>
    </source>
</evidence>
<feature type="region of interest" description="Disordered" evidence="1">
    <location>
        <begin position="84"/>
        <end position="133"/>
    </location>
</feature>
<protein>
    <submittedName>
        <fullName evidence="2">Uncharacterized protein</fullName>
    </submittedName>
</protein>
<sequence>MLTASYPCQAVTGGELKWLEDEGFIWLSCIPRKWFQDQLNGCSRVNASFASDKGGLYAKMYGFRPVYHYEDKFTFFLETKETNDQRYHDGGEGKAGPSSRSESDSSMQDPLLKSMEGIEGPKLNKDKGKQVLE</sequence>
<proteinExistence type="predicted"/>
<dbReference type="Proteomes" id="UP000507222">
    <property type="component" value="Unassembled WGS sequence"/>
</dbReference>
<dbReference type="EMBL" id="CAEKDK010000004">
    <property type="protein sequence ID" value="CAB4278091.1"/>
    <property type="molecule type" value="Genomic_DNA"/>
</dbReference>
<evidence type="ECO:0000313" key="3">
    <source>
        <dbReference type="Proteomes" id="UP000507222"/>
    </source>
</evidence>
<accession>A0A6J5UPS3</accession>
<organism evidence="2 3">
    <name type="scientific">Prunus armeniaca</name>
    <name type="common">Apricot</name>
    <name type="synonym">Armeniaca vulgaris</name>
    <dbReference type="NCBI Taxonomy" id="36596"/>
    <lineage>
        <taxon>Eukaryota</taxon>
        <taxon>Viridiplantae</taxon>
        <taxon>Streptophyta</taxon>
        <taxon>Embryophyta</taxon>
        <taxon>Tracheophyta</taxon>
        <taxon>Spermatophyta</taxon>
        <taxon>Magnoliopsida</taxon>
        <taxon>eudicotyledons</taxon>
        <taxon>Gunneridae</taxon>
        <taxon>Pentapetalae</taxon>
        <taxon>rosids</taxon>
        <taxon>fabids</taxon>
        <taxon>Rosales</taxon>
        <taxon>Rosaceae</taxon>
        <taxon>Amygdaloideae</taxon>
        <taxon>Amygdaleae</taxon>
        <taxon>Prunus</taxon>
    </lineage>
</organism>
<dbReference type="AlphaFoldDB" id="A0A6J5UPS3"/>
<gene>
    <name evidence="2" type="ORF">CURHAP_LOCUS28325</name>
</gene>